<dbReference type="KEGG" id="cann:107845202"/>
<evidence type="ECO:0000313" key="4">
    <source>
        <dbReference type="EMBL" id="PHT70973.1"/>
    </source>
</evidence>
<evidence type="ECO:0000313" key="5">
    <source>
        <dbReference type="Proteomes" id="UP000222542"/>
    </source>
</evidence>
<gene>
    <name evidence="4" type="ORF">T459_26077</name>
</gene>
<dbReference type="Proteomes" id="UP000222542">
    <property type="component" value="Unassembled WGS sequence"/>
</dbReference>
<name>A0A1U8ECI1_CAPAN</name>
<reference evidence="4 5" key="2">
    <citation type="journal article" date="2017" name="Genome Biol.">
        <title>New reference genome sequences of hot pepper reveal the massive evolution of plant disease-resistance genes by retroduplication.</title>
        <authorList>
            <person name="Kim S."/>
            <person name="Park J."/>
            <person name="Yeom S.I."/>
            <person name="Kim Y.M."/>
            <person name="Seo E."/>
            <person name="Kim K.T."/>
            <person name="Kim M.S."/>
            <person name="Lee J.M."/>
            <person name="Cheong K."/>
            <person name="Shin H.S."/>
            <person name="Kim S.B."/>
            <person name="Han K."/>
            <person name="Lee J."/>
            <person name="Park M."/>
            <person name="Lee H.A."/>
            <person name="Lee H.Y."/>
            <person name="Lee Y."/>
            <person name="Oh S."/>
            <person name="Lee J.H."/>
            <person name="Choi E."/>
            <person name="Choi E."/>
            <person name="Lee S.E."/>
            <person name="Jeon J."/>
            <person name="Kim H."/>
            <person name="Choi G."/>
            <person name="Song H."/>
            <person name="Lee J."/>
            <person name="Lee S.C."/>
            <person name="Kwon J.K."/>
            <person name="Lee H.Y."/>
            <person name="Koo N."/>
            <person name="Hong Y."/>
            <person name="Kim R.W."/>
            <person name="Kang W.H."/>
            <person name="Huh J.H."/>
            <person name="Kang B.C."/>
            <person name="Yang T.J."/>
            <person name="Lee Y.H."/>
            <person name="Bennetzen J.L."/>
            <person name="Choi D."/>
        </authorList>
    </citation>
    <scope>NUCLEOTIDE SEQUENCE [LARGE SCALE GENOMIC DNA]</scope>
    <source>
        <strain evidence="5">cv. CM334</strain>
    </source>
</reference>
<comment type="subcellular location">
    <subcellularLocation>
        <location evidence="1">Membrane</location>
        <topology evidence="1">Peripheral membrane protein</topology>
    </subcellularLocation>
</comment>
<dbReference type="AlphaFoldDB" id="A0A1U8ECI1"/>
<keyword evidence="5" id="KW-1185">Reference proteome</keyword>
<dbReference type="PROSITE" id="PS50846">
    <property type="entry name" value="HMA_2"/>
    <property type="match status" value="1"/>
</dbReference>
<accession>A0A1U8ECI1</accession>
<dbReference type="GO" id="GO:0046872">
    <property type="term" value="F:metal ion binding"/>
    <property type="evidence" value="ECO:0007669"/>
    <property type="project" value="InterPro"/>
</dbReference>
<proteinExistence type="predicted"/>
<dbReference type="GO" id="GO:0009626">
    <property type="term" value="P:plant-type hypersensitive response"/>
    <property type="evidence" value="ECO:0007669"/>
    <property type="project" value="UniProtKB-KW"/>
</dbReference>
<dbReference type="Gene3D" id="3.30.70.100">
    <property type="match status" value="1"/>
</dbReference>
<dbReference type="InterPro" id="IPR036163">
    <property type="entry name" value="HMA_dom_sf"/>
</dbReference>
<feature type="compositionally biased region" description="Basic residues" evidence="2">
    <location>
        <begin position="109"/>
        <end position="125"/>
    </location>
</feature>
<organism evidence="4 5">
    <name type="scientific">Capsicum annuum</name>
    <name type="common">Capsicum pepper</name>
    <dbReference type="NCBI Taxonomy" id="4072"/>
    <lineage>
        <taxon>Eukaryota</taxon>
        <taxon>Viridiplantae</taxon>
        <taxon>Streptophyta</taxon>
        <taxon>Embryophyta</taxon>
        <taxon>Tracheophyta</taxon>
        <taxon>Spermatophyta</taxon>
        <taxon>Magnoliopsida</taxon>
        <taxon>eudicotyledons</taxon>
        <taxon>Gunneridae</taxon>
        <taxon>Pentapetalae</taxon>
        <taxon>asterids</taxon>
        <taxon>lamiids</taxon>
        <taxon>Solanales</taxon>
        <taxon>Solanaceae</taxon>
        <taxon>Solanoideae</taxon>
        <taxon>Capsiceae</taxon>
        <taxon>Capsicum</taxon>
    </lineage>
</organism>
<dbReference type="SMR" id="A0A1U8ECI1"/>
<evidence type="ECO:0000259" key="3">
    <source>
        <dbReference type="PROSITE" id="PS50846"/>
    </source>
</evidence>
<dbReference type="EMBL" id="AYRZ02000010">
    <property type="protein sequence ID" value="PHT70973.1"/>
    <property type="molecule type" value="Genomic_DNA"/>
</dbReference>
<dbReference type="InterPro" id="IPR044594">
    <property type="entry name" value="HIPP01/3/5/6"/>
</dbReference>
<evidence type="ECO:0000256" key="1">
    <source>
        <dbReference type="ARBA" id="ARBA00004170"/>
    </source>
</evidence>
<dbReference type="GO" id="GO:0016020">
    <property type="term" value="C:membrane"/>
    <property type="evidence" value="ECO:0007669"/>
    <property type="project" value="UniProtKB-SubCell"/>
</dbReference>
<comment type="caution">
    <text evidence="4">The sequence shown here is derived from an EMBL/GenBank/DDBJ whole genome shotgun (WGS) entry which is preliminary data.</text>
</comment>
<dbReference type="SUPFAM" id="SSF55008">
    <property type="entry name" value="HMA, heavy metal-associated domain"/>
    <property type="match status" value="1"/>
</dbReference>
<dbReference type="Gramene" id="PHT70973">
    <property type="protein sequence ID" value="PHT70973"/>
    <property type="gene ID" value="T459_26077"/>
</dbReference>
<dbReference type="PANTHER" id="PTHR46413">
    <property type="entry name" value="HEAVY METAL-ASSOCIATED ISOPRENYLATED PLANT PROTEIN 6"/>
    <property type="match status" value="1"/>
</dbReference>
<reference evidence="4 5" key="1">
    <citation type="journal article" date="2014" name="Nat. Genet.">
        <title>Genome sequence of the hot pepper provides insights into the evolution of pungency in Capsicum species.</title>
        <authorList>
            <person name="Kim S."/>
            <person name="Park M."/>
            <person name="Yeom S.I."/>
            <person name="Kim Y.M."/>
            <person name="Lee J.M."/>
            <person name="Lee H.A."/>
            <person name="Seo E."/>
            <person name="Choi J."/>
            <person name="Cheong K."/>
            <person name="Kim K.T."/>
            <person name="Jung K."/>
            <person name="Lee G.W."/>
            <person name="Oh S.K."/>
            <person name="Bae C."/>
            <person name="Kim S.B."/>
            <person name="Lee H.Y."/>
            <person name="Kim S.Y."/>
            <person name="Kim M.S."/>
            <person name="Kang B.C."/>
            <person name="Jo Y.D."/>
            <person name="Yang H.B."/>
            <person name="Jeong H.J."/>
            <person name="Kang W.H."/>
            <person name="Kwon J.K."/>
            <person name="Shin C."/>
            <person name="Lim J.Y."/>
            <person name="Park J.H."/>
            <person name="Huh J.H."/>
            <person name="Kim J.S."/>
            <person name="Kim B.D."/>
            <person name="Cohen O."/>
            <person name="Paran I."/>
            <person name="Suh M.C."/>
            <person name="Lee S.B."/>
            <person name="Kim Y.K."/>
            <person name="Shin Y."/>
            <person name="Noh S.J."/>
            <person name="Park J."/>
            <person name="Seo Y.S."/>
            <person name="Kwon S.Y."/>
            <person name="Kim H.A."/>
            <person name="Park J.M."/>
            <person name="Kim H.J."/>
            <person name="Choi S.B."/>
            <person name="Bosland P.W."/>
            <person name="Reeves G."/>
            <person name="Jo S.H."/>
            <person name="Lee B.W."/>
            <person name="Cho H.T."/>
            <person name="Choi H.S."/>
            <person name="Lee M.S."/>
            <person name="Yu Y."/>
            <person name="Do Choi Y."/>
            <person name="Park B.S."/>
            <person name="van Deynze A."/>
            <person name="Ashrafi H."/>
            <person name="Hill T."/>
            <person name="Kim W.T."/>
            <person name="Pai H.S."/>
            <person name="Ahn H.K."/>
            <person name="Yeam I."/>
            <person name="Giovannoni J.J."/>
            <person name="Rose J.K."/>
            <person name="Sorensen I."/>
            <person name="Lee S.J."/>
            <person name="Kim R.W."/>
            <person name="Choi I.Y."/>
            <person name="Choi B.S."/>
            <person name="Lim J.S."/>
            <person name="Lee Y.H."/>
            <person name="Choi D."/>
        </authorList>
    </citation>
    <scope>NUCLEOTIDE SEQUENCE [LARGE SCALE GENOMIC DNA]</scope>
    <source>
        <strain evidence="5">cv. CM334</strain>
    </source>
</reference>
<dbReference type="PANTHER" id="PTHR46413:SF1">
    <property type="entry name" value="HEAVY METAL-ASSOCIATED ISOPRENYLATED PLANT PROTEIN 6"/>
    <property type="match status" value="1"/>
</dbReference>
<protein>
    <recommendedName>
        <fullName evidence="3">HMA domain-containing protein</fullName>
    </recommendedName>
</protein>
<feature type="domain" description="HMA" evidence="3">
    <location>
        <begin position="4"/>
        <end position="68"/>
    </location>
</feature>
<feature type="region of interest" description="Disordered" evidence="2">
    <location>
        <begin position="109"/>
        <end position="150"/>
    </location>
</feature>
<evidence type="ECO:0000256" key="2">
    <source>
        <dbReference type="SAM" id="MobiDB-lite"/>
    </source>
</evidence>
<dbReference type="InterPro" id="IPR006121">
    <property type="entry name" value="HMA_dom"/>
</dbReference>
<sequence>MKTITTGVFQQDLHGEEHAREVEQFIRQFKGVKDVNADYNTGKIMVTGSIANISRLRKIVERTTNQKAELLTYEHKLDDGSSSGEDKKSKKAVRVRYGSSLFGCFKPKVVGRGHGRHPHHGHNHGHTSDSSSDHNDVHTCGIDFSASSEE</sequence>